<evidence type="ECO:0000256" key="1">
    <source>
        <dbReference type="SAM" id="MobiDB-lite"/>
    </source>
</evidence>
<reference evidence="2 3" key="1">
    <citation type="journal article" date="2018" name="Front. Plant Sci.">
        <title>Red Clover (Trifolium pratense) and Zigzag Clover (T. medium) - A Picture of Genomic Similarities and Differences.</title>
        <authorList>
            <person name="Dluhosova J."/>
            <person name="Istvanek J."/>
            <person name="Nedelnik J."/>
            <person name="Repkova J."/>
        </authorList>
    </citation>
    <scope>NUCLEOTIDE SEQUENCE [LARGE SCALE GENOMIC DNA]</scope>
    <source>
        <strain evidence="3">cv. 10/8</strain>
        <tissue evidence="2">Leaf</tissue>
    </source>
</reference>
<keyword evidence="3" id="KW-1185">Reference proteome</keyword>
<name>A0A392RBT6_9FABA</name>
<evidence type="ECO:0000313" key="2">
    <source>
        <dbReference type="EMBL" id="MCI34041.1"/>
    </source>
</evidence>
<dbReference type="AlphaFoldDB" id="A0A392RBT6"/>
<dbReference type="Proteomes" id="UP000265520">
    <property type="component" value="Unassembled WGS sequence"/>
</dbReference>
<dbReference type="EMBL" id="LXQA010209838">
    <property type="protein sequence ID" value="MCI34041.1"/>
    <property type="molecule type" value="Genomic_DNA"/>
</dbReference>
<feature type="compositionally biased region" description="Basic and acidic residues" evidence="1">
    <location>
        <begin position="9"/>
        <end position="21"/>
    </location>
</feature>
<feature type="non-terminal residue" evidence="2">
    <location>
        <position position="130"/>
    </location>
</feature>
<evidence type="ECO:0000313" key="3">
    <source>
        <dbReference type="Proteomes" id="UP000265520"/>
    </source>
</evidence>
<comment type="caution">
    <text evidence="2">The sequence shown here is derived from an EMBL/GenBank/DDBJ whole genome shotgun (WGS) entry which is preliminary data.</text>
</comment>
<sequence>MEELEEGLAELKIKEEEKPCSDPDMTDTEEENSWVKRWGRFRKVAVKSKLGVNRIEIKKPPKTNLKIRFRKIIDSSKQPAVERWISIPREPKVEANKKMSCLKGATPRDWDICYAFHKEQQMKDEKSEAL</sequence>
<proteinExistence type="predicted"/>
<protein>
    <submittedName>
        <fullName evidence="2">Uncharacterized protein</fullName>
    </submittedName>
</protein>
<feature type="region of interest" description="Disordered" evidence="1">
    <location>
        <begin position="1"/>
        <end position="32"/>
    </location>
</feature>
<organism evidence="2 3">
    <name type="scientific">Trifolium medium</name>
    <dbReference type="NCBI Taxonomy" id="97028"/>
    <lineage>
        <taxon>Eukaryota</taxon>
        <taxon>Viridiplantae</taxon>
        <taxon>Streptophyta</taxon>
        <taxon>Embryophyta</taxon>
        <taxon>Tracheophyta</taxon>
        <taxon>Spermatophyta</taxon>
        <taxon>Magnoliopsida</taxon>
        <taxon>eudicotyledons</taxon>
        <taxon>Gunneridae</taxon>
        <taxon>Pentapetalae</taxon>
        <taxon>rosids</taxon>
        <taxon>fabids</taxon>
        <taxon>Fabales</taxon>
        <taxon>Fabaceae</taxon>
        <taxon>Papilionoideae</taxon>
        <taxon>50 kb inversion clade</taxon>
        <taxon>NPAAA clade</taxon>
        <taxon>Hologalegina</taxon>
        <taxon>IRL clade</taxon>
        <taxon>Trifolieae</taxon>
        <taxon>Trifolium</taxon>
    </lineage>
</organism>
<accession>A0A392RBT6</accession>